<reference evidence="1" key="1">
    <citation type="submission" date="2020-05" db="EMBL/GenBank/DDBJ databases">
        <title>Large-scale comparative analyses of tick genomes elucidate their genetic diversity and vector capacities.</title>
        <authorList>
            <person name="Jia N."/>
            <person name="Wang J."/>
            <person name="Shi W."/>
            <person name="Du L."/>
            <person name="Sun Y."/>
            <person name="Zhan W."/>
            <person name="Jiang J."/>
            <person name="Wang Q."/>
            <person name="Zhang B."/>
            <person name="Ji P."/>
            <person name="Sakyi L.B."/>
            <person name="Cui X."/>
            <person name="Yuan T."/>
            <person name="Jiang B."/>
            <person name="Yang W."/>
            <person name="Lam T.T.-Y."/>
            <person name="Chang Q."/>
            <person name="Ding S."/>
            <person name="Wang X."/>
            <person name="Zhu J."/>
            <person name="Ruan X."/>
            <person name="Zhao L."/>
            <person name="Wei J."/>
            <person name="Que T."/>
            <person name="Du C."/>
            <person name="Cheng J."/>
            <person name="Dai P."/>
            <person name="Han X."/>
            <person name="Huang E."/>
            <person name="Gao Y."/>
            <person name="Liu J."/>
            <person name="Shao H."/>
            <person name="Ye R."/>
            <person name="Li L."/>
            <person name="Wei W."/>
            <person name="Wang X."/>
            <person name="Wang C."/>
            <person name="Yang T."/>
            <person name="Huo Q."/>
            <person name="Li W."/>
            <person name="Guo W."/>
            <person name="Chen H."/>
            <person name="Zhou L."/>
            <person name="Ni X."/>
            <person name="Tian J."/>
            <person name="Zhou Y."/>
            <person name="Sheng Y."/>
            <person name="Liu T."/>
            <person name="Pan Y."/>
            <person name="Xia L."/>
            <person name="Li J."/>
            <person name="Zhao F."/>
            <person name="Cao W."/>
        </authorList>
    </citation>
    <scope>NUCLEOTIDE SEQUENCE</scope>
    <source>
        <strain evidence="1">Hyas-2018</strain>
    </source>
</reference>
<protein>
    <submittedName>
        <fullName evidence="1">Uncharacterized protein</fullName>
    </submittedName>
</protein>
<keyword evidence="2" id="KW-1185">Reference proteome</keyword>
<evidence type="ECO:0000313" key="2">
    <source>
        <dbReference type="Proteomes" id="UP000821845"/>
    </source>
</evidence>
<organism evidence="1 2">
    <name type="scientific">Hyalomma asiaticum</name>
    <name type="common">Tick</name>
    <dbReference type="NCBI Taxonomy" id="266040"/>
    <lineage>
        <taxon>Eukaryota</taxon>
        <taxon>Metazoa</taxon>
        <taxon>Ecdysozoa</taxon>
        <taxon>Arthropoda</taxon>
        <taxon>Chelicerata</taxon>
        <taxon>Arachnida</taxon>
        <taxon>Acari</taxon>
        <taxon>Parasitiformes</taxon>
        <taxon>Ixodida</taxon>
        <taxon>Ixodoidea</taxon>
        <taxon>Ixodidae</taxon>
        <taxon>Hyalomminae</taxon>
        <taxon>Hyalomma</taxon>
    </lineage>
</organism>
<comment type="caution">
    <text evidence="1">The sequence shown here is derived from an EMBL/GenBank/DDBJ whole genome shotgun (WGS) entry which is preliminary data.</text>
</comment>
<dbReference type="Proteomes" id="UP000821845">
    <property type="component" value="Chromosome 11"/>
</dbReference>
<name>A0ACB7T6V5_HYAAI</name>
<evidence type="ECO:0000313" key="1">
    <source>
        <dbReference type="EMBL" id="KAH6941868.1"/>
    </source>
</evidence>
<gene>
    <name evidence="1" type="ORF">HPB50_023674</name>
</gene>
<sequence length="154" mass="17171">MSATREDYTATLCQKDRERTDIHEFLVRRTSFITREQLKSRKALEGHNFVTSGWVREPWVTKAAAYTVIVVTQLSDYAGSACKRAFVVFAFSVGVRCSLAYSPPLVTVDDCIQPMHGASADLVLHPGLIRCFKTGKKSLQGLPNLVVIYPGEFN</sequence>
<accession>A0ACB7T6V5</accession>
<proteinExistence type="predicted"/>
<dbReference type="EMBL" id="CM023491">
    <property type="protein sequence ID" value="KAH6941868.1"/>
    <property type="molecule type" value="Genomic_DNA"/>
</dbReference>